<dbReference type="InterPro" id="IPR022259">
    <property type="entry name" value="Acessory_Sec_prot_Asp3"/>
</dbReference>
<protein>
    <submittedName>
        <fullName evidence="1">Gap3</fullName>
    </submittedName>
</protein>
<dbReference type="Proteomes" id="UP000254924">
    <property type="component" value="Unassembled WGS sequence"/>
</dbReference>
<gene>
    <name evidence="1" type="primary">asp3</name>
    <name evidence="1" type="ORF">NCTC12224_01809</name>
</gene>
<name>A0A380KDE2_9STRE</name>
<dbReference type="AlphaFoldDB" id="A0A380KDE2"/>
<dbReference type="Pfam" id="PF15432">
    <property type="entry name" value="Sec-ASP3"/>
    <property type="match status" value="1"/>
</dbReference>
<organism evidence="1 2">
    <name type="scientific">Streptococcus hyointestinalis</name>
    <dbReference type="NCBI Taxonomy" id="1337"/>
    <lineage>
        <taxon>Bacteria</taxon>
        <taxon>Bacillati</taxon>
        <taxon>Bacillota</taxon>
        <taxon>Bacilli</taxon>
        <taxon>Lactobacillales</taxon>
        <taxon>Streptococcaceae</taxon>
        <taxon>Streptococcus</taxon>
    </lineage>
</organism>
<sequence>MTYKQIAIITLDDIHTDNVYTYGSEIHMEGGSVHFKNPLMPPSRPIFKWSSRYNYQGNRRSPELPLLTPEKKYKLEVVAQSIPANRFYLKLAFSNRQGEVIGQYVQRSDSDSFTCPKDTFTYTITLYGAGCEQVIFERFILFEEDVICPIVIEEKRSASYAPLERPSFLQLVEPLLETNEEKKG</sequence>
<dbReference type="GeneID" id="78357086"/>
<accession>A0A380KDE2</accession>
<dbReference type="RefSeq" id="WP_115269963.1">
    <property type="nucleotide sequence ID" value="NZ_JBNPNB010000031.1"/>
</dbReference>
<dbReference type="OrthoDB" id="2042927at2"/>
<reference evidence="1 2" key="1">
    <citation type="submission" date="2018-06" db="EMBL/GenBank/DDBJ databases">
        <authorList>
            <consortium name="Pathogen Informatics"/>
            <person name="Doyle S."/>
        </authorList>
    </citation>
    <scope>NUCLEOTIDE SEQUENCE [LARGE SCALE GENOMIC DNA]</scope>
    <source>
        <strain evidence="1 2">NCTC12224</strain>
    </source>
</reference>
<evidence type="ECO:0000313" key="1">
    <source>
        <dbReference type="EMBL" id="SUN62307.1"/>
    </source>
</evidence>
<dbReference type="GO" id="GO:0015031">
    <property type="term" value="P:protein transport"/>
    <property type="evidence" value="ECO:0007669"/>
    <property type="project" value="InterPro"/>
</dbReference>
<proteinExistence type="predicted"/>
<keyword evidence="2" id="KW-1185">Reference proteome</keyword>
<dbReference type="EMBL" id="UHFN01000007">
    <property type="protein sequence ID" value="SUN62307.1"/>
    <property type="molecule type" value="Genomic_DNA"/>
</dbReference>
<dbReference type="NCBIfam" id="TIGR03711">
    <property type="entry name" value="acc_sec_asp3"/>
    <property type="match status" value="1"/>
</dbReference>
<evidence type="ECO:0000313" key="2">
    <source>
        <dbReference type="Proteomes" id="UP000254924"/>
    </source>
</evidence>